<gene>
    <name evidence="1" type="ORF">Pth03_62790</name>
</gene>
<dbReference type="PROSITE" id="PS51257">
    <property type="entry name" value="PROKAR_LIPOPROTEIN"/>
    <property type="match status" value="1"/>
</dbReference>
<dbReference type="AlphaFoldDB" id="A0A8J3XYT5"/>
<dbReference type="Proteomes" id="UP000605992">
    <property type="component" value="Unassembled WGS sequence"/>
</dbReference>
<proteinExistence type="predicted"/>
<evidence type="ECO:0000313" key="2">
    <source>
        <dbReference type="Proteomes" id="UP000605992"/>
    </source>
</evidence>
<sequence length="87" mass="9553">MDRTHLKVWNLFTTRITAGQIPQFPSTQSCAGAEATAVHIRRLPIGRHHLMIGECADRADVVHAYFSTALRNSASIESDGCSTAMRV</sequence>
<comment type="caution">
    <text evidence="1">The sequence shown here is derived from an EMBL/GenBank/DDBJ whole genome shotgun (WGS) entry which is preliminary data.</text>
</comment>
<dbReference type="EMBL" id="BOOR01000057">
    <property type="protein sequence ID" value="GII57890.1"/>
    <property type="molecule type" value="Genomic_DNA"/>
</dbReference>
<keyword evidence="2" id="KW-1185">Reference proteome</keyword>
<evidence type="ECO:0000313" key="1">
    <source>
        <dbReference type="EMBL" id="GII57890.1"/>
    </source>
</evidence>
<name>A0A8J3XYT5_9ACTN</name>
<accession>A0A8J3XYT5</accession>
<reference evidence="1" key="1">
    <citation type="submission" date="2021-01" db="EMBL/GenBank/DDBJ databases">
        <title>Whole genome shotgun sequence of Planotetraspora thailandica NBRC 104271.</title>
        <authorList>
            <person name="Komaki H."/>
            <person name="Tamura T."/>
        </authorList>
    </citation>
    <scope>NUCLEOTIDE SEQUENCE</scope>
    <source>
        <strain evidence="1">NBRC 104271</strain>
    </source>
</reference>
<organism evidence="1 2">
    <name type="scientific">Planotetraspora thailandica</name>
    <dbReference type="NCBI Taxonomy" id="487172"/>
    <lineage>
        <taxon>Bacteria</taxon>
        <taxon>Bacillati</taxon>
        <taxon>Actinomycetota</taxon>
        <taxon>Actinomycetes</taxon>
        <taxon>Streptosporangiales</taxon>
        <taxon>Streptosporangiaceae</taxon>
        <taxon>Planotetraspora</taxon>
    </lineage>
</organism>
<protein>
    <submittedName>
        <fullName evidence="1">Uncharacterized protein</fullName>
    </submittedName>
</protein>